<keyword evidence="3 6" id="KW-0949">S-adenosyl-L-methionine</keyword>
<feature type="region of interest" description="Disordered" evidence="7">
    <location>
        <begin position="1"/>
        <end position="47"/>
    </location>
</feature>
<dbReference type="PANTHER" id="PTHR45904:SF2">
    <property type="entry name" value="TRNA (URACIL-5-)-METHYLTRANSFERASE HOMOLOG A"/>
    <property type="match status" value="1"/>
</dbReference>
<evidence type="ECO:0000313" key="8">
    <source>
        <dbReference type="EMBL" id="PAV79497.1"/>
    </source>
</evidence>
<reference evidence="8 9" key="1">
    <citation type="journal article" date="2017" name="Curr. Biol.">
        <title>Genome architecture and evolution of a unichromosomal asexual nematode.</title>
        <authorList>
            <person name="Fradin H."/>
            <person name="Zegar C."/>
            <person name="Gutwein M."/>
            <person name="Lucas J."/>
            <person name="Kovtun M."/>
            <person name="Corcoran D."/>
            <person name="Baugh L.R."/>
            <person name="Kiontke K."/>
            <person name="Gunsalus K."/>
            <person name="Fitch D.H."/>
            <person name="Piano F."/>
        </authorList>
    </citation>
    <scope>NUCLEOTIDE SEQUENCE [LARGE SCALE GENOMIC DNA]</scope>
    <source>
        <strain evidence="8">PF1309</strain>
    </source>
</reference>
<dbReference type="InterPro" id="IPR030391">
    <property type="entry name" value="MeTrfase_TrmA_CS"/>
</dbReference>
<dbReference type="GO" id="GO:0030697">
    <property type="term" value="F:tRNA (uracil(54)-C5)-methyltransferase activity, S-adenosyl methionine-dependent"/>
    <property type="evidence" value="ECO:0007669"/>
    <property type="project" value="UniProtKB-EC"/>
</dbReference>
<dbReference type="AlphaFoldDB" id="A0A2A2L051"/>
<feature type="binding site" evidence="6">
    <location>
        <position position="430"/>
    </location>
    <ligand>
        <name>S-adenosyl-L-methionine</name>
        <dbReference type="ChEBI" id="CHEBI:59789"/>
    </ligand>
</feature>
<evidence type="ECO:0000256" key="4">
    <source>
        <dbReference type="ARBA" id="ARBA00033763"/>
    </source>
</evidence>
<dbReference type="EMBL" id="LIAE01007411">
    <property type="protein sequence ID" value="PAV79497.1"/>
    <property type="molecule type" value="Genomic_DNA"/>
</dbReference>
<evidence type="ECO:0000256" key="1">
    <source>
        <dbReference type="ARBA" id="ARBA00022603"/>
    </source>
</evidence>
<dbReference type="GO" id="GO:0003723">
    <property type="term" value="F:RNA binding"/>
    <property type="evidence" value="ECO:0007669"/>
    <property type="project" value="TreeGrafter"/>
</dbReference>
<evidence type="ECO:0000256" key="3">
    <source>
        <dbReference type="ARBA" id="ARBA00022691"/>
    </source>
</evidence>
<name>A0A2A2L051_9BILA</name>
<feature type="active site" description="Nucleophile" evidence="6">
    <location>
        <position position="514"/>
    </location>
</feature>
<comment type="similarity">
    <text evidence="6">Belongs to the class I-like SAM-binding methyltransferase superfamily. RNA M5U methyltransferase family.</text>
</comment>
<dbReference type="PROSITE" id="PS01231">
    <property type="entry name" value="TRMA_2"/>
    <property type="match status" value="1"/>
</dbReference>
<comment type="caution">
    <text evidence="6">Lacks conserved residue(s) required for the propagation of feature annotation.</text>
</comment>
<gene>
    <name evidence="8" type="ORF">WR25_12133</name>
</gene>
<dbReference type="Proteomes" id="UP000218231">
    <property type="component" value="Unassembled WGS sequence"/>
</dbReference>
<dbReference type="GO" id="GO:0006396">
    <property type="term" value="P:RNA processing"/>
    <property type="evidence" value="ECO:0007669"/>
    <property type="project" value="InterPro"/>
</dbReference>
<evidence type="ECO:0000256" key="2">
    <source>
        <dbReference type="ARBA" id="ARBA00022679"/>
    </source>
</evidence>
<feature type="compositionally biased region" description="Acidic residues" evidence="7">
    <location>
        <begin position="32"/>
        <end position="41"/>
    </location>
</feature>
<evidence type="ECO:0000256" key="7">
    <source>
        <dbReference type="SAM" id="MobiDB-lite"/>
    </source>
</evidence>
<organism evidence="8 9">
    <name type="scientific">Diploscapter pachys</name>
    <dbReference type="NCBI Taxonomy" id="2018661"/>
    <lineage>
        <taxon>Eukaryota</taxon>
        <taxon>Metazoa</taxon>
        <taxon>Ecdysozoa</taxon>
        <taxon>Nematoda</taxon>
        <taxon>Chromadorea</taxon>
        <taxon>Rhabditida</taxon>
        <taxon>Rhabditina</taxon>
        <taxon>Rhabditomorpha</taxon>
        <taxon>Rhabditoidea</taxon>
        <taxon>Rhabditidae</taxon>
        <taxon>Diploscapter</taxon>
    </lineage>
</organism>
<dbReference type="SUPFAM" id="SSF53335">
    <property type="entry name" value="S-adenosyl-L-methionine-dependent methyltransferases"/>
    <property type="match status" value="1"/>
</dbReference>
<dbReference type="Gene3D" id="3.40.50.150">
    <property type="entry name" value="Vaccinia Virus protein VP39"/>
    <property type="match status" value="1"/>
</dbReference>
<evidence type="ECO:0000313" key="9">
    <source>
        <dbReference type="Proteomes" id="UP000218231"/>
    </source>
</evidence>
<dbReference type="InterPro" id="IPR029063">
    <property type="entry name" value="SAM-dependent_MTases_sf"/>
</dbReference>
<dbReference type="InterPro" id="IPR045850">
    <property type="entry name" value="TRM2_met"/>
</dbReference>
<keyword evidence="9" id="KW-1185">Reference proteome</keyword>
<comment type="catalytic activity">
    <reaction evidence="5">
        <text>uridine(54) in tRNA + S-adenosyl-L-methionine = 5-methyluridine(54) in tRNA + S-adenosyl-L-homocysteine + H(+)</text>
        <dbReference type="Rhea" id="RHEA:42712"/>
        <dbReference type="Rhea" id="RHEA-COMP:10167"/>
        <dbReference type="Rhea" id="RHEA-COMP:10193"/>
        <dbReference type="ChEBI" id="CHEBI:15378"/>
        <dbReference type="ChEBI" id="CHEBI:57856"/>
        <dbReference type="ChEBI" id="CHEBI:59789"/>
        <dbReference type="ChEBI" id="CHEBI:65315"/>
        <dbReference type="ChEBI" id="CHEBI:74447"/>
        <dbReference type="EC" id="2.1.1.35"/>
    </reaction>
    <physiologicalReaction direction="left-to-right" evidence="5">
        <dbReference type="Rhea" id="RHEA:42713"/>
    </physiologicalReaction>
</comment>
<keyword evidence="2 6" id="KW-0808">Transferase</keyword>
<feature type="binding site" evidence="6">
    <location>
        <position position="486"/>
    </location>
    <ligand>
        <name>S-adenosyl-L-methionine</name>
        <dbReference type="ChEBI" id="CHEBI:59789"/>
    </ligand>
</feature>
<evidence type="ECO:0000256" key="6">
    <source>
        <dbReference type="PROSITE-ProRule" id="PRU01024"/>
    </source>
</evidence>
<feature type="binding site" evidence="6">
    <location>
        <position position="332"/>
    </location>
    <ligand>
        <name>S-adenosyl-L-methionine</name>
        <dbReference type="ChEBI" id="CHEBI:59789"/>
    </ligand>
</feature>
<dbReference type="GO" id="GO:0032259">
    <property type="term" value="P:methylation"/>
    <property type="evidence" value="ECO:0007669"/>
    <property type="project" value="UniProtKB-KW"/>
</dbReference>
<dbReference type="OrthoDB" id="417550at2759"/>
<protein>
    <recommendedName>
        <fullName evidence="4">tRNA (uracil(54)-C(5))-methyltransferase</fullName>
        <ecNumber evidence="4">2.1.1.35</ecNumber>
    </recommendedName>
</protein>
<evidence type="ECO:0000256" key="5">
    <source>
        <dbReference type="ARBA" id="ARBA00047278"/>
    </source>
</evidence>
<keyword evidence="1 6" id="KW-0489">Methyltransferase</keyword>
<dbReference type="STRING" id="2018661.A0A2A2L051"/>
<dbReference type="EC" id="2.1.1.35" evidence="4"/>
<dbReference type="InterPro" id="IPR010280">
    <property type="entry name" value="U5_MeTrfase_fam"/>
</dbReference>
<feature type="compositionally biased region" description="Basic and acidic residues" evidence="7">
    <location>
        <begin position="13"/>
        <end position="31"/>
    </location>
</feature>
<comment type="caution">
    <text evidence="8">The sequence shown here is derived from an EMBL/GenBank/DDBJ whole genome shotgun (WGS) entry which is preliminary data.</text>
</comment>
<dbReference type="PROSITE" id="PS51687">
    <property type="entry name" value="SAM_MT_RNA_M5U"/>
    <property type="match status" value="1"/>
</dbReference>
<accession>A0A2A2L051</accession>
<dbReference type="Pfam" id="PF05958">
    <property type="entry name" value="tRNA_U5-meth_tr"/>
    <property type="match status" value="1"/>
</dbReference>
<sequence>MSEDMDVDQVLNGREEVVDEPVKTTESKLENDEIEESEENGENSKQSDRILLSNLPQFGHQQFKKWLEKTCGSMKFRKLTLFHKKAYVSCHSHENAQKVIGIINGMVVKKLQITAKLAATEPTKRILQKLHTTLSQAKVARLPRKNELPDILKPIHSSPRTKNYRNKCEFTVGRNKESEICVGFVGGRFSDNEYFILPVGDVEHIGSQAKEIAKDFESFVKESDLPPFDEFKRVGVWRSLTVREFACDVMLIFNVFPIQDKDKEREAKEKLKERYLTLRSFKEQKFRVTSLYWMNLVSNHDQMNAEHLGGTEHVYETVLNCRFRISPLAFFQTNTAGTNVLYDLIGKACGFEKYLKPSEDEKPAPLNPEAEDPPAKLMKVDENSKMEIEPEKKKDLLLLDICCGTGTIGICILKEYIKKLDRKLFCIGVEIVESAIQDAKKNAKDNLLEKDCYHVAGKAEDVFRNAKYYLPTTMKMETSQVIGVLDPPRAGLADKLIRGIREMSQMTRIVYVSCEPSYPQVMKNLADLCKPRSRKFDSDPFTLVSIQPVDMFPQTPHVEWVITLQR</sequence>
<dbReference type="PANTHER" id="PTHR45904">
    <property type="entry name" value="TRNA (URACIL-5-)-METHYLTRANSFERASE"/>
    <property type="match status" value="1"/>
</dbReference>
<proteinExistence type="inferred from homology"/>